<evidence type="ECO:0000256" key="3">
    <source>
        <dbReference type="ARBA" id="ARBA00023125"/>
    </source>
</evidence>
<protein>
    <submittedName>
        <fullName evidence="6">LysR family transcriptional regulator</fullName>
    </submittedName>
</protein>
<keyword evidence="3" id="KW-0238">DNA-binding</keyword>
<dbReference type="CDD" id="cd05466">
    <property type="entry name" value="PBP2_LTTR_substrate"/>
    <property type="match status" value="1"/>
</dbReference>
<dbReference type="PANTHER" id="PTHR30346">
    <property type="entry name" value="TRANSCRIPTIONAL DUAL REGULATOR HCAR-RELATED"/>
    <property type="match status" value="1"/>
</dbReference>
<dbReference type="Pfam" id="PF03466">
    <property type="entry name" value="LysR_substrate"/>
    <property type="match status" value="1"/>
</dbReference>
<dbReference type="RefSeq" id="WP_193500190.1">
    <property type="nucleotide sequence ID" value="NZ_JADCKC010000001.1"/>
</dbReference>
<comment type="caution">
    <text evidence="6">The sequence shown here is derived from an EMBL/GenBank/DDBJ whole genome shotgun (WGS) entry which is preliminary data.</text>
</comment>
<dbReference type="Pfam" id="PF00126">
    <property type="entry name" value="HTH_1"/>
    <property type="match status" value="1"/>
</dbReference>
<sequence length="304" mass="34055">MNTFQLSCFLAVAETLNFARAAEQLHVTQPAVTQQIHSLEKELGVTLFHRTTRIVRITGEGLAFLGDARRMVDISVQAKKRFEHPGQEAIRTLSVGCHGYAQLFLLSPLFRRLAQQYPDLHPNLRTVPFQHLYRMLDEGEVDLVLAFRQAEIPRGTQSVYRELCRVPMVCICAENHPLAAKKCLAPEDLAPHRLVLLDPARARLEAAQMQGQLIGDRGPAQLYFCESAEAAVVLVEAGFGVSVLPDMFIPPTALLMRIPLEGAEAVSFGVYYKAKALQSDPALKSLVHMLREEHWPREQLRGKE</sequence>
<dbReference type="InterPro" id="IPR036388">
    <property type="entry name" value="WH-like_DNA-bd_sf"/>
</dbReference>
<dbReference type="SUPFAM" id="SSF53850">
    <property type="entry name" value="Periplasmic binding protein-like II"/>
    <property type="match status" value="1"/>
</dbReference>
<keyword evidence="4" id="KW-0804">Transcription</keyword>
<evidence type="ECO:0000313" key="7">
    <source>
        <dbReference type="Proteomes" id="UP000768567"/>
    </source>
</evidence>
<dbReference type="PANTHER" id="PTHR30346:SF9">
    <property type="entry name" value="LYSR FAMILY TRANSCRIPTIONAL REGULATOR"/>
    <property type="match status" value="1"/>
</dbReference>
<dbReference type="PROSITE" id="PS50931">
    <property type="entry name" value="HTH_LYSR"/>
    <property type="match status" value="1"/>
</dbReference>
<evidence type="ECO:0000256" key="2">
    <source>
        <dbReference type="ARBA" id="ARBA00023015"/>
    </source>
</evidence>
<reference evidence="6 7" key="1">
    <citation type="submission" date="2020-10" db="EMBL/GenBank/DDBJ databases">
        <title>ChiBAC.</title>
        <authorList>
            <person name="Zenner C."/>
            <person name="Hitch T.C.A."/>
            <person name="Clavel T."/>
        </authorList>
    </citation>
    <scope>NUCLEOTIDE SEQUENCE [LARGE SCALE GENOMIC DNA]</scope>
    <source>
        <strain evidence="6 7">DSM 109015</strain>
    </source>
</reference>
<dbReference type="Gene3D" id="3.40.190.10">
    <property type="entry name" value="Periplasmic binding protein-like II"/>
    <property type="match status" value="2"/>
</dbReference>
<evidence type="ECO:0000256" key="1">
    <source>
        <dbReference type="ARBA" id="ARBA00009437"/>
    </source>
</evidence>
<dbReference type="InterPro" id="IPR005119">
    <property type="entry name" value="LysR_subst-bd"/>
</dbReference>
<dbReference type="Gene3D" id="1.10.10.10">
    <property type="entry name" value="Winged helix-like DNA-binding domain superfamily/Winged helix DNA-binding domain"/>
    <property type="match status" value="1"/>
</dbReference>
<comment type="similarity">
    <text evidence="1">Belongs to the LysR transcriptional regulatory family.</text>
</comment>
<dbReference type="InterPro" id="IPR000847">
    <property type="entry name" value="LysR_HTH_N"/>
</dbReference>
<organism evidence="6 7">
    <name type="scientific">Gemmiger gallinarum</name>
    <dbReference type="NCBI Taxonomy" id="2779354"/>
    <lineage>
        <taxon>Bacteria</taxon>
        <taxon>Bacillati</taxon>
        <taxon>Bacillota</taxon>
        <taxon>Clostridia</taxon>
        <taxon>Eubacteriales</taxon>
        <taxon>Gemmiger</taxon>
    </lineage>
</organism>
<dbReference type="SUPFAM" id="SSF46785">
    <property type="entry name" value="Winged helix' DNA-binding domain"/>
    <property type="match status" value="1"/>
</dbReference>
<feature type="domain" description="HTH lysR-type" evidence="5">
    <location>
        <begin position="1"/>
        <end position="58"/>
    </location>
</feature>
<evidence type="ECO:0000259" key="5">
    <source>
        <dbReference type="PROSITE" id="PS50931"/>
    </source>
</evidence>
<dbReference type="InterPro" id="IPR036390">
    <property type="entry name" value="WH_DNA-bd_sf"/>
</dbReference>
<proteinExistence type="inferred from homology"/>
<gene>
    <name evidence="6" type="ORF">INF35_03855</name>
</gene>
<dbReference type="PRINTS" id="PR00039">
    <property type="entry name" value="HTHLYSR"/>
</dbReference>
<keyword evidence="2" id="KW-0805">Transcription regulation</keyword>
<evidence type="ECO:0000313" key="6">
    <source>
        <dbReference type="EMBL" id="MBE5036917.1"/>
    </source>
</evidence>
<keyword evidence="7" id="KW-1185">Reference proteome</keyword>
<evidence type="ECO:0000256" key="4">
    <source>
        <dbReference type="ARBA" id="ARBA00023163"/>
    </source>
</evidence>
<name>A0ABR9R1A2_9FIRM</name>
<accession>A0ABR9R1A2</accession>
<dbReference type="Proteomes" id="UP000768567">
    <property type="component" value="Unassembled WGS sequence"/>
</dbReference>
<dbReference type="EMBL" id="JADCKC010000001">
    <property type="protein sequence ID" value="MBE5036917.1"/>
    <property type="molecule type" value="Genomic_DNA"/>
</dbReference>